<dbReference type="EMBL" id="MT646378">
    <property type="protein sequence ID" value="QUE49123.1"/>
    <property type="molecule type" value="Genomic_RNA"/>
</dbReference>
<feature type="compositionally biased region" description="Basic and acidic residues" evidence="2">
    <location>
        <begin position="238"/>
        <end position="247"/>
    </location>
</feature>
<organism evidence="3 4">
    <name type="scientific">Sclerotinia sclerotiorum negative-stranded RNA virus 10</name>
    <dbReference type="NCBI Taxonomy" id="2822963"/>
    <lineage>
        <taxon>Viruses</taxon>
        <taxon>Riboviria</taxon>
        <taxon>Orthornavirae</taxon>
        <taxon>Negarnaviricota</taxon>
        <taxon>Haploviricotina</taxon>
        <taxon>Monjiviricetes</taxon>
        <taxon>Mononegavirales</taxon>
        <taxon>Mymonaviridae</taxon>
        <taxon>Botrytimonavirus</taxon>
        <taxon>Botrytimonavirus alphabotrytidis</taxon>
    </lineage>
</organism>
<evidence type="ECO:0000313" key="4">
    <source>
        <dbReference type="Proteomes" id="UP001167417"/>
    </source>
</evidence>
<proteinExistence type="predicted"/>
<feature type="compositionally biased region" description="Low complexity" evidence="2">
    <location>
        <begin position="283"/>
        <end position="295"/>
    </location>
</feature>
<evidence type="ECO:0000313" key="3">
    <source>
        <dbReference type="EMBL" id="QUE49123.1"/>
    </source>
</evidence>
<evidence type="ECO:0000256" key="2">
    <source>
        <dbReference type="SAM" id="MobiDB-lite"/>
    </source>
</evidence>
<name>A0AA45L1C8_9MONO</name>
<keyword evidence="1" id="KW-0175">Coiled coil</keyword>
<sequence>MGTSVLTKLMMLERQIKVVQEEKDRLSTELIDARLEIVDLEERLIDLSYVATELHAITEEIDIQTTEKERIDLIKQSMDKLATDNELLIKENKELKNDLTYINLRLDKNIKTISKGEVVVPQKTDEINHYGYDATKLANDDSSTTVGINPDQVPTSSHVGVATQHFRKRTNKYSNPLGHKHQASESWIVPASKNEPVVHAAHYLVKKSHPDYTTANKKPLDMTSRYRRHNDKHPKNKSRQEEVEKSRISITQQTPRGRIPVRPSIDLTPRTPPADNQYLRKQSTTSNASHASSTTLGRVSPKTNPKDPNPRKNSHK</sequence>
<reference evidence="3" key="1">
    <citation type="journal article" date="2021" name="Virus Evol.">
        <title>Interannual dynamics, diversity and evolution of the virome in Sclerotinia sclerotiorum from a single crop field.</title>
        <authorList>
            <person name="Jia J."/>
            <person name="Fu Y."/>
            <person name="Jiang D."/>
            <person name="Mu F."/>
            <person name="Cheng J."/>
            <person name="Lin Y."/>
            <person name="Li B."/>
            <person name="Marzano S.-Y.L."/>
            <person name="Xie J."/>
        </authorList>
    </citation>
    <scope>NUCLEOTIDE SEQUENCE</scope>
    <source>
        <strain evidence="3">2018SS</strain>
    </source>
</reference>
<feature type="compositionally biased region" description="Basic residues" evidence="2">
    <location>
        <begin position="225"/>
        <end position="237"/>
    </location>
</feature>
<evidence type="ECO:0000256" key="1">
    <source>
        <dbReference type="SAM" id="Coils"/>
    </source>
</evidence>
<dbReference type="Proteomes" id="UP001167417">
    <property type="component" value="Segment"/>
</dbReference>
<protein>
    <submittedName>
        <fullName evidence="3">Uncharacterized protein</fullName>
    </submittedName>
</protein>
<feature type="coiled-coil region" evidence="1">
    <location>
        <begin position="9"/>
        <end position="43"/>
    </location>
</feature>
<accession>A0AA45L1C8</accession>
<feature type="region of interest" description="Disordered" evidence="2">
    <location>
        <begin position="209"/>
        <end position="316"/>
    </location>
</feature>